<sequence length="292" mass="32566">MAYAADANIEDNDIDAIDDSFERLPEVQAEKARAEAEAAKEAEAAEKDCAENLNAKVDAETAEAALIRDIGEAQESMDLFLNNRFDEARNLVEPRAEQSMYHALTNSVLCYLRAILTMEQPDMALAAELVSRALRVCQRSRRRRFAGLASLRPDSFSDEECHAELCYAELLLESAVLAFVQDETMVSFIRGGLRVRECHQLYRLCFRLLRKRAWSNARLRAQFESGARMGIGAFSLLVSMLPATVLRLLQFIGFSGDRQFGLEQLEAAAAVTDSLRAPLAQLLLASYYANQA</sequence>
<dbReference type="Pfam" id="PF10300">
    <property type="entry name" value="Iml2-TPR_39"/>
    <property type="match status" value="1"/>
</dbReference>
<dbReference type="Proteomes" id="UP000095280">
    <property type="component" value="Unplaced"/>
</dbReference>
<dbReference type="InterPro" id="IPR019412">
    <property type="entry name" value="IML2/TPR_39"/>
</dbReference>
<keyword evidence="2" id="KW-1185">Reference proteome</keyword>
<dbReference type="PANTHER" id="PTHR31859:SF9">
    <property type="entry name" value="TETRATRICOPEPTIDE REPEAT PROTEIN 39B"/>
    <property type="match status" value="1"/>
</dbReference>
<evidence type="ECO:0000313" key="3">
    <source>
        <dbReference type="WBParaSite" id="maker-uti_cns_0006588-snap-gene-0.5-mRNA-1"/>
    </source>
</evidence>
<organism evidence="2 3">
    <name type="scientific">Macrostomum lignano</name>
    <dbReference type="NCBI Taxonomy" id="282301"/>
    <lineage>
        <taxon>Eukaryota</taxon>
        <taxon>Metazoa</taxon>
        <taxon>Spiralia</taxon>
        <taxon>Lophotrochozoa</taxon>
        <taxon>Platyhelminthes</taxon>
        <taxon>Rhabditophora</taxon>
        <taxon>Macrostomorpha</taxon>
        <taxon>Macrostomida</taxon>
        <taxon>Macrostomidae</taxon>
        <taxon>Macrostomum</taxon>
    </lineage>
</organism>
<dbReference type="WBParaSite" id="maker-uti_cns_0006588-snap-gene-0.5-mRNA-1">
    <property type="protein sequence ID" value="maker-uti_cns_0006588-snap-gene-0.5-mRNA-1"/>
    <property type="gene ID" value="maker-uti_cns_0006588-snap-gene-0.5"/>
</dbReference>
<feature type="coiled-coil region" evidence="1">
    <location>
        <begin position="17"/>
        <end position="53"/>
    </location>
</feature>
<evidence type="ECO:0000256" key="1">
    <source>
        <dbReference type="SAM" id="Coils"/>
    </source>
</evidence>
<name>A0A1I8HKN9_9PLAT</name>
<dbReference type="PANTHER" id="PTHR31859">
    <property type="entry name" value="TETRATRICOPEPTIDE REPEAT PROTEIN 39 FAMILY MEMBER"/>
    <property type="match status" value="1"/>
</dbReference>
<dbReference type="AlphaFoldDB" id="A0A1I8HKN9"/>
<reference evidence="3" key="1">
    <citation type="submission" date="2016-11" db="UniProtKB">
        <authorList>
            <consortium name="WormBaseParasite"/>
        </authorList>
    </citation>
    <scope>IDENTIFICATION</scope>
</reference>
<protein>
    <submittedName>
        <fullName evidence="3">PCI domain-containing protein</fullName>
    </submittedName>
</protein>
<proteinExistence type="predicted"/>
<accession>A0A1I8HKN9</accession>
<evidence type="ECO:0000313" key="2">
    <source>
        <dbReference type="Proteomes" id="UP000095280"/>
    </source>
</evidence>
<keyword evidence="1" id="KW-0175">Coiled coil</keyword>